<dbReference type="RefSeq" id="WP_090216034.1">
    <property type="nucleotide sequence ID" value="NZ_FOYO01000001.1"/>
</dbReference>
<dbReference type="InterPro" id="IPR037069">
    <property type="entry name" value="AcylCoA_DH/ox_N_sf"/>
</dbReference>
<evidence type="ECO:0000259" key="8">
    <source>
        <dbReference type="Pfam" id="PF02771"/>
    </source>
</evidence>
<dbReference type="Gene3D" id="1.10.540.10">
    <property type="entry name" value="Acyl-CoA dehydrogenase/oxidase, N-terminal domain"/>
    <property type="match status" value="1"/>
</dbReference>
<dbReference type="SUPFAM" id="SSF47203">
    <property type="entry name" value="Acyl-CoA dehydrogenase C-terminal domain-like"/>
    <property type="match status" value="1"/>
</dbReference>
<dbReference type="InterPro" id="IPR052166">
    <property type="entry name" value="Diverse_Acyl-CoA_DH"/>
</dbReference>
<feature type="domain" description="Acyl-CoA dehydrogenase/oxidase C-terminal" evidence="6">
    <location>
        <begin position="266"/>
        <end position="422"/>
    </location>
</feature>
<dbReference type="AlphaFoldDB" id="A0A1I6GTM4"/>
<dbReference type="Pfam" id="PF02770">
    <property type="entry name" value="Acyl-CoA_dh_M"/>
    <property type="match status" value="1"/>
</dbReference>
<evidence type="ECO:0000256" key="3">
    <source>
        <dbReference type="ARBA" id="ARBA00022630"/>
    </source>
</evidence>
<evidence type="ECO:0000313" key="10">
    <source>
        <dbReference type="Proteomes" id="UP000199658"/>
    </source>
</evidence>
<evidence type="ECO:0000259" key="6">
    <source>
        <dbReference type="Pfam" id="PF00441"/>
    </source>
</evidence>
<evidence type="ECO:0000256" key="2">
    <source>
        <dbReference type="ARBA" id="ARBA00009347"/>
    </source>
</evidence>
<accession>A0A1I6GTM4</accession>
<dbReference type="SUPFAM" id="SSF56645">
    <property type="entry name" value="Acyl-CoA dehydrogenase NM domain-like"/>
    <property type="match status" value="1"/>
</dbReference>
<evidence type="ECO:0000259" key="7">
    <source>
        <dbReference type="Pfam" id="PF02770"/>
    </source>
</evidence>
<gene>
    <name evidence="9" type="ORF">SAMN04488002_1963</name>
</gene>
<organism evidence="9 10">
    <name type="scientific">Litoreibacter janthinus</name>
    <dbReference type="NCBI Taxonomy" id="670154"/>
    <lineage>
        <taxon>Bacteria</taxon>
        <taxon>Pseudomonadati</taxon>
        <taxon>Pseudomonadota</taxon>
        <taxon>Alphaproteobacteria</taxon>
        <taxon>Rhodobacterales</taxon>
        <taxon>Roseobacteraceae</taxon>
        <taxon>Litoreibacter</taxon>
    </lineage>
</organism>
<keyword evidence="3 5" id="KW-0285">Flavoprotein</keyword>
<comment type="similarity">
    <text evidence="2 5">Belongs to the acyl-CoA dehydrogenase family.</text>
</comment>
<dbReference type="GO" id="GO:0050660">
    <property type="term" value="F:flavin adenine dinucleotide binding"/>
    <property type="evidence" value="ECO:0007669"/>
    <property type="project" value="InterPro"/>
</dbReference>
<dbReference type="Gene3D" id="1.20.140.10">
    <property type="entry name" value="Butyryl-CoA Dehydrogenase, subunit A, domain 3"/>
    <property type="match status" value="1"/>
</dbReference>
<dbReference type="EMBL" id="FOYO01000001">
    <property type="protein sequence ID" value="SFR45518.1"/>
    <property type="molecule type" value="Genomic_DNA"/>
</dbReference>
<dbReference type="InterPro" id="IPR009100">
    <property type="entry name" value="AcylCoA_DH/oxidase_NM_dom_sf"/>
</dbReference>
<feature type="domain" description="Acyl-CoA oxidase/dehydrogenase middle" evidence="7">
    <location>
        <begin position="156"/>
        <end position="257"/>
    </location>
</feature>
<dbReference type="Pfam" id="PF02771">
    <property type="entry name" value="Acyl-CoA_dh_N"/>
    <property type="match status" value="1"/>
</dbReference>
<keyword evidence="10" id="KW-1185">Reference proteome</keyword>
<feature type="domain" description="Acyl-CoA dehydrogenase/oxidase N-terminal" evidence="8">
    <location>
        <begin position="68"/>
        <end position="151"/>
    </location>
</feature>
<dbReference type="PANTHER" id="PTHR42803">
    <property type="entry name" value="ACYL-COA DEHYDROGENASE"/>
    <property type="match status" value="1"/>
</dbReference>
<dbReference type="InterPro" id="IPR013786">
    <property type="entry name" value="AcylCoA_DH/ox_N"/>
</dbReference>
<evidence type="ECO:0000313" key="9">
    <source>
        <dbReference type="EMBL" id="SFR45518.1"/>
    </source>
</evidence>
<sequence length="519" mass="55635">MTSFTAPVDDILFSLETIAGANRISVWDGDLAAEIAAHFGAFAEGAIAPLNATGHSQGCKLENGRVRMPDGFKDAFEQLTEMGWQGLTAPENYGGMGQNALVAAAVSEIFSGANLSMQMVCNLVPGAISTLRKFGNEAQQSEWIPKLAAGEALSTMCLTEPGAGSDLSRIRTKATRNENGWIIDGEKIFISGGDQDLSDDILHLVLARTGTKEDGVKGLSLFLTSKNMAGTAITITRIEEKMGLHASPTCQMAFDGCPAELIGEEGAGLAAMFVLMNHARLDVSLQGVALAGHAYRIAKAYASERKQGRRPDGSEAVLTDHADVRRMLDEQRTLEIGARGMAHVALVELLNGKRPELVEFLTPLCKVFCTEAGITSSNLGIQILGGYGYLTEYGLAQTWADARITAIYEGANGIHELAVATRGLRLKGGAGADAFDALIEELTDNATVLELRELWRKARASVAQAEDPTILAHDFAQLSCSLFHRAVCSRFAESNSDLEYARLRDFALSRPLTFSSFLV</sequence>
<dbReference type="GO" id="GO:0016627">
    <property type="term" value="F:oxidoreductase activity, acting on the CH-CH group of donors"/>
    <property type="evidence" value="ECO:0007669"/>
    <property type="project" value="InterPro"/>
</dbReference>
<evidence type="ECO:0000256" key="1">
    <source>
        <dbReference type="ARBA" id="ARBA00001974"/>
    </source>
</evidence>
<name>A0A1I6GTM4_9RHOB</name>
<dbReference type="STRING" id="670154.SAMN04488002_1963"/>
<dbReference type="Proteomes" id="UP000199658">
    <property type="component" value="Unassembled WGS sequence"/>
</dbReference>
<evidence type="ECO:0000256" key="5">
    <source>
        <dbReference type="RuleBase" id="RU362125"/>
    </source>
</evidence>
<dbReference type="InterPro" id="IPR009075">
    <property type="entry name" value="AcylCo_DH/oxidase_C"/>
</dbReference>
<dbReference type="Pfam" id="PF00441">
    <property type="entry name" value="Acyl-CoA_dh_1"/>
    <property type="match status" value="1"/>
</dbReference>
<protein>
    <recommendedName>
        <fullName evidence="11">Acyl-CoA dehydrogenase</fullName>
    </recommendedName>
</protein>
<keyword evidence="4 5" id="KW-0274">FAD</keyword>
<dbReference type="InterPro" id="IPR046373">
    <property type="entry name" value="Acyl-CoA_Oxase/DH_mid-dom_sf"/>
</dbReference>
<comment type="cofactor">
    <cofactor evidence="1 5">
        <name>FAD</name>
        <dbReference type="ChEBI" id="CHEBI:57692"/>
    </cofactor>
</comment>
<reference evidence="10" key="1">
    <citation type="submission" date="2016-10" db="EMBL/GenBank/DDBJ databases">
        <authorList>
            <person name="Varghese N."/>
            <person name="Submissions S."/>
        </authorList>
    </citation>
    <scope>NUCLEOTIDE SEQUENCE [LARGE SCALE GENOMIC DNA]</scope>
    <source>
        <strain evidence="10">DSM 26921</strain>
    </source>
</reference>
<evidence type="ECO:0000256" key="4">
    <source>
        <dbReference type="ARBA" id="ARBA00022827"/>
    </source>
</evidence>
<evidence type="ECO:0008006" key="11">
    <source>
        <dbReference type="Google" id="ProtNLM"/>
    </source>
</evidence>
<dbReference type="InterPro" id="IPR006091">
    <property type="entry name" value="Acyl-CoA_Oxase/DH_mid-dom"/>
</dbReference>
<dbReference type="PANTHER" id="PTHR42803:SF1">
    <property type="entry name" value="BROAD-SPECIFICITY LINEAR ACYL-COA DEHYDROGENASE FADE5"/>
    <property type="match status" value="1"/>
</dbReference>
<dbReference type="Gene3D" id="2.40.110.10">
    <property type="entry name" value="Butyryl-CoA Dehydrogenase, subunit A, domain 2"/>
    <property type="match status" value="1"/>
</dbReference>
<dbReference type="OrthoDB" id="7801364at2"/>
<keyword evidence="5" id="KW-0560">Oxidoreductase</keyword>
<dbReference type="InterPro" id="IPR036250">
    <property type="entry name" value="AcylCo_DH-like_C"/>
</dbReference>
<proteinExistence type="inferred from homology"/>